<dbReference type="EMBL" id="LAZR01012984">
    <property type="protein sequence ID" value="KKM24148.1"/>
    <property type="molecule type" value="Genomic_DNA"/>
</dbReference>
<name>A0A0F9JXU7_9ZZZZ</name>
<protein>
    <submittedName>
        <fullName evidence="3">Uncharacterized protein</fullName>
    </submittedName>
</protein>
<dbReference type="AlphaFoldDB" id="A0A0F9JXU7"/>
<accession>A0A0F9JXU7</accession>
<gene>
    <name evidence="3" type="ORF">LCGC14_1399120</name>
    <name evidence="2" type="ORF">LCGC14_1607990</name>
</gene>
<proteinExistence type="predicted"/>
<evidence type="ECO:0000313" key="3">
    <source>
        <dbReference type="EMBL" id="KKM74553.1"/>
    </source>
</evidence>
<keyword evidence="1" id="KW-1133">Transmembrane helix</keyword>
<organism evidence="3">
    <name type="scientific">marine sediment metagenome</name>
    <dbReference type="NCBI Taxonomy" id="412755"/>
    <lineage>
        <taxon>unclassified sequences</taxon>
        <taxon>metagenomes</taxon>
        <taxon>ecological metagenomes</taxon>
    </lineage>
</organism>
<dbReference type="EMBL" id="LAZR01009123">
    <property type="protein sequence ID" value="KKM74553.1"/>
    <property type="molecule type" value="Genomic_DNA"/>
</dbReference>
<keyword evidence="1" id="KW-0812">Transmembrane</keyword>
<evidence type="ECO:0000256" key="1">
    <source>
        <dbReference type="SAM" id="Phobius"/>
    </source>
</evidence>
<reference evidence="3" key="1">
    <citation type="journal article" date="2015" name="Nature">
        <title>Complex archaea that bridge the gap between prokaryotes and eukaryotes.</title>
        <authorList>
            <person name="Spang A."/>
            <person name="Saw J.H."/>
            <person name="Jorgensen S.L."/>
            <person name="Zaremba-Niedzwiedzka K."/>
            <person name="Martijn J."/>
            <person name="Lind A.E."/>
            <person name="van Eijk R."/>
            <person name="Schleper C."/>
            <person name="Guy L."/>
            <person name="Ettema T.J."/>
        </authorList>
    </citation>
    <scope>NUCLEOTIDE SEQUENCE</scope>
</reference>
<feature type="transmembrane region" description="Helical" evidence="1">
    <location>
        <begin position="12"/>
        <end position="34"/>
    </location>
</feature>
<evidence type="ECO:0000313" key="2">
    <source>
        <dbReference type="EMBL" id="KKM24148.1"/>
    </source>
</evidence>
<sequence>MVAKLLGGVVQALVIGVMLAVSLGLALFIPFTVYQMVR</sequence>
<keyword evidence="1" id="KW-0472">Membrane</keyword>
<comment type="caution">
    <text evidence="3">The sequence shown here is derived from an EMBL/GenBank/DDBJ whole genome shotgun (WGS) entry which is preliminary data.</text>
</comment>